<protein>
    <submittedName>
        <fullName evidence="1">Uncharacterized protein</fullName>
    </submittedName>
</protein>
<dbReference type="RefSeq" id="WP_077807550.1">
    <property type="nucleotide sequence ID" value="NZ_BJXS01000006.1"/>
</dbReference>
<dbReference type="Pfam" id="PF11776">
    <property type="entry name" value="RcnB"/>
    <property type="match status" value="1"/>
</dbReference>
<dbReference type="KEGG" id="nch:A0U93_11875"/>
<proteinExistence type="predicted"/>
<organism evidence="1 2">
    <name type="scientific">Neoasaia chiangmaiensis</name>
    <dbReference type="NCBI Taxonomy" id="320497"/>
    <lineage>
        <taxon>Bacteria</taxon>
        <taxon>Pseudomonadati</taxon>
        <taxon>Pseudomonadota</taxon>
        <taxon>Alphaproteobacteria</taxon>
        <taxon>Acetobacterales</taxon>
        <taxon>Acetobacteraceae</taxon>
        <taxon>Neoasaia</taxon>
    </lineage>
</organism>
<dbReference type="AlphaFoldDB" id="A0A1U9KS19"/>
<dbReference type="InterPro" id="IPR024572">
    <property type="entry name" value="RcnB"/>
</dbReference>
<evidence type="ECO:0000313" key="1">
    <source>
        <dbReference type="EMBL" id="AQS88517.1"/>
    </source>
</evidence>
<accession>A0A1U9KS19</accession>
<reference evidence="1 2" key="1">
    <citation type="submission" date="2016-03" db="EMBL/GenBank/DDBJ databases">
        <title>Acetic acid bacteria sequencing.</title>
        <authorList>
            <person name="Brandt J."/>
            <person name="Jakob F."/>
            <person name="Vogel R.F."/>
        </authorList>
    </citation>
    <scope>NUCLEOTIDE SEQUENCE [LARGE SCALE GENOMIC DNA]</scope>
    <source>
        <strain evidence="1 2">NBRC 101099</strain>
    </source>
</reference>
<name>A0A1U9KS19_9PROT</name>
<dbReference type="Gene3D" id="3.10.450.160">
    <property type="entry name" value="inner membrane protein cigr"/>
    <property type="match status" value="1"/>
</dbReference>
<sequence length="133" mass="14572">MFRKVFSLIALGSVVIATQGAVAQPGMHDRGYGRGDRMGPANGPDRYDGGYEWRRGDYYHGPRDRRWIVRDWHRHHGLYAPPQGYYWIQSGGQYLLTAVGSGLIAGVVGGTVVATPVPQAYGPPPPPPPYGRP</sequence>
<keyword evidence="2" id="KW-1185">Reference proteome</keyword>
<dbReference type="OrthoDB" id="9808839at2"/>
<evidence type="ECO:0000313" key="2">
    <source>
        <dbReference type="Proteomes" id="UP000188604"/>
    </source>
</evidence>
<dbReference type="Proteomes" id="UP000188604">
    <property type="component" value="Chromosome"/>
</dbReference>
<dbReference type="EMBL" id="CP014691">
    <property type="protein sequence ID" value="AQS88517.1"/>
    <property type="molecule type" value="Genomic_DNA"/>
</dbReference>
<gene>
    <name evidence="1" type="ORF">A0U93_11875</name>
</gene>